<evidence type="ECO:0000313" key="3">
    <source>
        <dbReference type="Proteomes" id="UP000184604"/>
    </source>
</evidence>
<proteinExistence type="predicted"/>
<dbReference type="Proteomes" id="UP000184604">
    <property type="component" value="Chromosome"/>
</dbReference>
<evidence type="ECO:0000313" key="2">
    <source>
        <dbReference type="EMBL" id="APM40582.1"/>
    </source>
</evidence>
<evidence type="ECO:0000259" key="1">
    <source>
        <dbReference type="PROSITE" id="PS50943"/>
    </source>
</evidence>
<organism evidence="2 3">
    <name type="scientific">Clostridium kluyveri</name>
    <dbReference type="NCBI Taxonomy" id="1534"/>
    <lineage>
        <taxon>Bacteria</taxon>
        <taxon>Bacillati</taxon>
        <taxon>Bacillota</taxon>
        <taxon>Clostridia</taxon>
        <taxon>Eubacteriales</taxon>
        <taxon>Clostridiaceae</taxon>
        <taxon>Clostridium</taxon>
    </lineage>
</organism>
<dbReference type="Pfam" id="PF01381">
    <property type="entry name" value="HTH_3"/>
    <property type="match status" value="1"/>
</dbReference>
<sequence length="164" mass="18144">MGKTVRDADNAYKKARIRASEFNDKLKSREGAAEMMGVSPSSILNYETGVCKQIPPDVVVKMAEIYSAPELMNYYCCNECPIGRLTVPKIEVLGIDRVTLQVIGSLEGIGVIKSELIAITKDGVIDEDEKPKLEHVINFLEEISKQTSSLKLSVEKYLKCGECL</sequence>
<reference evidence="2 3" key="1">
    <citation type="submission" date="2016-12" db="EMBL/GenBank/DDBJ databases">
        <title>Complete genome sequence of Clostridium kluyveri JZZ isolated from the pit mud of a Chinese flavor liquor-making factory.</title>
        <authorList>
            <person name="Wang Y."/>
        </authorList>
    </citation>
    <scope>NUCLEOTIDE SEQUENCE [LARGE SCALE GENOMIC DNA]</scope>
    <source>
        <strain evidence="2 3">JZZ</strain>
    </source>
</reference>
<dbReference type="OrthoDB" id="1685177at2"/>
<dbReference type="AlphaFoldDB" id="A0A1L5FC51"/>
<dbReference type="RefSeq" id="WP_073540158.1">
    <property type="nucleotide sequence ID" value="NZ_CP018335.1"/>
</dbReference>
<dbReference type="CDD" id="cd00093">
    <property type="entry name" value="HTH_XRE"/>
    <property type="match status" value="1"/>
</dbReference>
<protein>
    <submittedName>
        <fullName evidence="2">Transcriptional regulator</fullName>
    </submittedName>
</protein>
<feature type="domain" description="HTH cro/C1-type" evidence="1">
    <location>
        <begin position="33"/>
        <end position="71"/>
    </location>
</feature>
<dbReference type="InterPro" id="IPR001387">
    <property type="entry name" value="Cro/C1-type_HTH"/>
</dbReference>
<gene>
    <name evidence="2" type="ORF">BS101_18570</name>
</gene>
<dbReference type="EMBL" id="CP018335">
    <property type="protein sequence ID" value="APM40582.1"/>
    <property type="molecule type" value="Genomic_DNA"/>
</dbReference>
<accession>A0A1L5FC51</accession>
<name>A0A1L5FC51_CLOKL</name>
<dbReference type="PROSITE" id="PS50943">
    <property type="entry name" value="HTH_CROC1"/>
    <property type="match status" value="1"/>
</dbReference>